<dbReference type="SUPFAM" id="SSF53474">
    <property type="entry name" value="alpha/beta-Hydrolases"/>
    <property type="match status" value="1"/>
</dbReference>
<dbReference type="OrthoDB" id="408631at2759"/>
<evidence type="ECO:0000313" key="2">
    <source>
        <dbReference type="EMBL" id="TFK98148.1"/>
    </source>
</evidence>
<evidence type="ECO:0000259" key="1">
    <source>
        <dbReference type="Pfam" id="PF00135"/>
    </source>
</evidence>
<dbReference type="PANTHER" id="PTHR11559">
    <property type="entry name" value="CARBOXYLESTERASE"/>
    <property type="match status" value="1"/>
</dbReference>
<dbReference type="InterPro" id="IPR002018">
    <property type="entry name" value="CarbesteraseB"/>
</dbReference>
<keyword evidence="3" id="KW-1185">Reference proteome</keyword>
<sequence length="109" mass="11990">MAWIYGGGFLISGGTLLYSGSTIVTQSISWETPVIFVTFNWRLGALGFSLSDDATSADILNLCLKDQRLALRWIQDSIKAFGDDASKVRPLPSTSQYTLDADNDYLSCR</sequence>
<dbReference type="EMBL" id="ML178842">
    <property type="protein sequence ID" value="TFK98148.1"/>
    <property type="molecule type" value="Genomic_DNA"/>
</dbReference>
<organism evidence="2 3">
    <name type="scientific">Pterulicium gracile</name>
    <dbReference type="NCBI Taxonomy" id="1884261"/>
    <lineage>
        <taxon>Eukaryota</taxon>
        <taxon>Fungi</taxon>
        <taxon>Dikarya</taxon>
        <taxon>Basidiomycota</taxon>
        <taxon>Agaricomycotina</taxon>
        <taxon>Agaricomycetes</taxon>
        <taxon>Agaricomycetidae</taxon>
        <taxon>Agaricales</taxon>
        <taxon>Pleurotineae</taxon>
        <taxon>Pterulaceae</taxon>
        <taxon>Pterulicium</taxon>
    </lineage>
</organism>
<dbReference type="STRING" id="1884261.A0A5C3QD98"/>
<dbReference type="Pfam" id="PF00135">
    <property type="entry name" value="COesterase"/>
    <property type="match status" value="1"/>
</dbReference>
<evidence type="ECO:0000313" key="3">
    <source>
        <dbReference type="Proteomes" id="UP000305067"/>
    </source>
</evidence>
<dbReference type="AlphaFoldDB" id="A0A5C3QD98"/>
<dbReference type="Gene3D" id="3.40.50.1820">
    <property type="entry name" value="alpha/beta hydrolase"/>
    <property type="match status" value="1"/>
</dbReference>
<feature type="domain" description="Carboxylesterase type B" evidence="1">
    <location>
        <begin position="1"/>
        <end position="88"/>
    </location>
</feature>
<accession>A0A5C3QD98</accession>
<reference evidence="2 3" key="1">
    <citation type="journal article" date="2019" name="Nat. Ecol. Evol.">
        <title>Megaphylogeny resolves global patterns of mushroom evolution.</title>
        <authorList>
            <person name="Varga T."/>
            <person name="Krizsan K."/>
            <person name="Foldi C."/>
            <person name="Dima B."/>
            <person name="Sanchez-Garcia M."/>
            <person name="Sanchez-Ramirez S."/>
            <person name="Szollosi G.J."/>
            <person name="Szarkandi J.G."/>
            <person name="Papp V."/>
            <person name="Albert L."/>
            <person name="Andreopoulos W."/>
            <person name="Angelini C."/>
            <person name="Antonin V."/>
            <person name="Barry K.W."/>
            <person name="Bougher N.L."/>
            <person name="Buchanan P."/>
            <person name="Buyck B."/>
            <person name="Bense V."/>
            <person name="Catcheside P."/>
            <person name="Chovatia M."/>
            <person name="Cooper J."/>
            <person name="Damon W."/>
            <person name="Desjardin D."/>
            <person name="Finy P."/>
            <person name="Geml J."/>
            <person name="Haridas S."/>
            <person name="Hughes K."/>
            <person name="Justo A."/>
            <person name="Karasinski D."/>
            <person name="Kautmanova I."/>
            <person name="Kiss B."/>
            <person name="Kocsube S."/>
            <person name="Kotiranta H."/>
            <person name="LaButti K.M."/>
            <person name="Lechner B.E."/>
            <person name="Liimatainen K."/>
            <person name="Lipzen A."/>
            <person name="Lukacs Z."/>
            <person name="Mihaltcheva S."/>
            <person name="Morgado L.N."/>
            <person name="Niskanen T."/>
            <person name="Noordeloos M.E."/>
            <person name="Ohm R.A."/>
            <person name="Ortiz-Santana B."/>
            <person name="Ovrebo C."/>
            <person name="Racz N."/>
            <person name="Riley R."/>
            <person name="Savchenko A."/>
            <person name="Shiryaev A."/>
            <person name="Soop K."/>
            <person name="Spirin V."/>
            <person name="Szebenyi C."/>
            <person name="Tomsovsky M."/>
            <person name="Tulloss R.E."/>
            <person name="Uehling J."/>
            <person name="Grigoriev I.V."/>
            <person name="Vagvolgyi C."/>
            <person name="Papp T."/>
            <person name="Martin F.M."/>
            <person name="Miettinen O."/>
            <person name="Hibbett D.S."/>
            <person name="Nagy L.G."/>
        </authorList>
    </citation>
    <scope>NUCLEOTIDE SEQUENCE [LARGE SCALE GENOMIC DNA]</scope>
    <source>
        <strain evidence="2 3">CBS 309.79</strain>
    </source>
</reference>
<proteinExistence type="predicted"/>
<dbReference type="InterPro" id="IPR050309">
    <property type="entry name" value="Type-B_Carboxylest/Lipase"/>
</dbReference>
<name>A0A5C3QD98_9AGAR</name>
<gene>
    <name evidence="2" type="ORF">BDV98DRAFT_221368</name>
</gene>
<dbReference type="InterPro" id="IPR029058">
    <property type="entry name" value="AB_hydrolase_fold"/>
</dbReference>
<protein>
    <submittedName>
        <fullName evidence="2">Carboxylesterase</fullName>
    </submittedName>
</protein>
<dbReference type="Proteomes" id="UP000305067">
    <property type="component" value="Unassembled WGS sequence"/>
</dbReference>